<evidence type="ECO:0000259" key="2">
    <source>
        <dbReference type="Pfam" id="PF01425"/>
    </source>
</evidence>
<dbReference type="PANTHER" id="PTHR11895:SF151">
    <property type="entry name" value="GLUTAMYL-TRNA(GLN) AMIDOTRANSFERASE SUBUNIT A"/>
    <property type="match status" value="1"/>
</dbReference>
<dbReference type="InterPro" id="IPR023631">
    <property type="entry name" value="Amidase_dom"/>
</dbReference>
<dbReference type="Pfam" id="PF01425">
    <property type="entry name" value="Amidase"/>
    <property type="match status" value="1"/>
</dbReference>
<evidence type="ECO:0000313" key="3">
    <source>
        <dbReference type="EMBL" id="SCX54512.1"/>
    </source>
</evidence>
<keyword evidence="4" id="KW-1185">Reference proteome</keyword>
<dbReference type="Proteomes" id="UP000198981">
    <property type="component" value="Unassembled WGS sequence"/>
</dbReference>
<dbReference type="AlphaFoldDB" id="A0A1G4YM01"/>
<name>A0A1G4YM01_9ACTN</name>
<evidence type="ECO:0000313" key="4">
    <source>
        <dbReference type="Proteomes" id="UP000198981"/>
    </source>
</evidence>
<feature type="region of interest" description="Disordered" evidence="1">
    <location>
        <begin position="123"/>
        <end position="142"/>
    </location>
</feature>
<organism evidence="3 4">
    <name type="scientific">Klenkia marina</name>
    <dbReference type="NCBI Taxonomy" id="1960309"/>
    <lineage>
        <taxon>Bacteria</taxon>
        <taxon>Bacillati</taxon>
        <taxon>Actinomycetota</taxon>
        <taxon>Actinomycetes</taxon>
        <taxon>Geodermatophilales</taxon>
        <taxon>Geodermatophilaceae</taxon>
        <taxon>Klenkia</taxon>
    </lineage>
</organism>
<dbReference type="Gene3D" id="3.90.1300.10">
    <property type="entry name" value="Amidase signature (AS) domain"/>
    <property type="match status" value="1"/>
</dbReference>
<dbReference type="GO" id="GO:0016740">
    <property type="term" value="F:transferase activity"/>
    <property type="evidence" value="ECO:0007669"/>
    <property type="project" value="UniProtKB-KW"/>
</dbReference>
<dbReference type="EMBL" id="FMUH01000005">
    <property type="protein sequence ID" value="SCX54512.1"/>
    <property type="molecule type" value="Genomic_DNA"/>
</dbReference>
<sequence length="412" mass="40820">MSRYAPWSLVDLVADLRTGRTTPADAVARSVDRIAATEAQVRAWVGEVRAPDPVATGPLGGVPMGIKDIVDLAGWPTRCGSVLRADDGPVDVDAEVVTAWRAAGGLPLGKTVTTEFAYFAPGPTDNPAAPGHTPGGSSSGSAAAVAAGQVPLATGSQTAGSVTRPAAYCGVASLVLSRGGIGDGGVVGLAPSLDSHGILAAGVADVALAWAALLGVAVPAPVRPRVLVWGGQSLGPVDPAMAAALDRAEAALRGAGATTTRLTDDRWVLDAAAAHPVVMAYEAAGTRAAELARADRLSEPLAALLRIGAATTGDAYAAARAAVAASADRLGELLAGHDVLLCPAAPGPAPAGHAATGDPLHSRPWQAIGAPQVGVPALRAPDGRPLGLQVVGRPGADDAALAAAAWVGRHLS</sequence>
<gene>
    <name evidence="3" type="ORF">SAMN03159343_3091</name>
</gene>
<dbReference type="STRING" id="1960309.SAMN03159343_3091"/>
<dbReference type="InterPro" id="IPR036928">
    <property type="entry name" value="AS_sf"/>
</dbReference>
<dbReference type="InterPro" id="IPR000120">
    <property type="entry name" value="Amidase"/>
</dbReference>
<accession>A0A1G4YM01</accession>
<reference evidence="4" key="1">
    <citation type="submission" date="2016-10" db="EMBL/GenBank/DDBJ databases">
        <authorList>
            <person name="Varghese N."/>
            <person name="Submissions S."/>
        </authorList>
    </citation>
    <scope>NUCLEOTIDE SEQUENCE [LARGE SCALE GENOMIC DNA]</scope>
    <source>
        <strain evidence="4">DSM 45722</strain>
    </source>
</reference>
<protein>
    <submittedName>
        <fullName evidence="3">Asp-tRNAAsn/Glu-tRNAGln amidotransferase A subunit</fullName>
    </submittedName>
</protein>
<dbReference type="SUPFAM" id="SSF75304">
    <property type="entry name" value="Amidase signature (AS) enzymes"/>
    <property type="match status" value="1"/>
</dbReference>
<proteinExistence type="predicted"/>
<feature type="domain" description="Amidase" evidence="2">
    <location>
        <begin position="55"/>
        <end position="399"/>
    </location>
</feature>
<keyword evidence="3" id="KW-0808">Transferase</keyword>
<dbReference type="PANTHER" id="PTHR11895">
    <property type="entry name" value="TRANSAMIDASE"/>
    <property type="match status" value="1"/>
</dbReference>
<evidence type="ECO:0000256" key="1">
    <source>
        <dbReference type="SAM" id="MobiDB-lite"/>
    </source>
</evidence>
<dbReference type="RefSeq" id="WP_207798517.1">
    <property type="nucleotide sequence ID" value="NZ_FMUH01000005.1"/>
</dbReference>